<evidence type="ECO:0000256" key="8">
    <source>
        <dbReference type="HAMAP-Rule" id="MF_01161"/>
    </source>
</evidence>
<dbReference type="SUPFAM" id="SSF52402">
    <property type="entry name" value="Adenine nucleotide alpha hydrolases-like"/>
    <property type="match status" value="1"/>
</dbReference>
<sequence>MKCDLPMSPMSASDPLTFCVDWIDCVFSSADTVWVGFSGGVDSHVLLHVLYESLDDNQRQKLAAVHVHHGLSEHADEWLMHCQSVSQDLGVRFVAHRVQLQTQASIEEAARNARYEAFQQTLDVNDVLLLAHHRGDQVETVLFRLLRGTGGKGLSGMPMERALGKSRLIRPFIDVSKDDILRYAELQKLSWVQDESNLDTRFTRNFLRHQVLPRLEEHFPHLEQRIVSSSQRIATDYAMLEVLSEQQLRSWCDQWNGLMLSFLKDKNQEERLFWLKHFLQTKHISLPYPQLENIERMMMGERDKQPEFILPDARIRRHHDVMYVLPADEPVILAPLLEGNWLRRAFDQIRITGLSKSRFCKLQARPQGGELLMGNGQHRKLKKWLNDLSVPNWWRDHLPYIFISEATGDKLVAIGSLWRHPAYAELNIEWQMDARLPFPNNDVA</sequence>
<keyword evidence="3 8" id="KW-0436">Ligase</keyword>
<dbReference type="EMBL" id="FLOB01000002">
    <property type="protein sequence ID" value="SBS28667.1"/>
    <property type="molecule type" value="Genomic_DNA"/>
</dbReference>
<dbReference type="GO" id="GO:0005737">
    <property type="term" value="C:cytoplasm"/>
    <property type="evidence" value="ECO:0007669"/>
    <property type="project" value="UniProtKB-SubCell"/>
</dbReference>
<dbReference type="Gene3D" id="3.40.50.620">
    <property type="entry name" value="HUPs"/>
    <property type="match status" value="1"/>
</dbReference>
<dbReference type="InterPro" id="IPR011063">
    <property type="entry name" value="TilS/TtcA_N"/>
</dbReference>
<keyword evidence="11" id="KW-1185">Reference proteome</keyword>
<evidence type="ECO:0000256" key="5">
    <source>
        <dbReference type="ARBA" id="ARBA00022741"/>
    </source>
</evidence>
<evidence type="ECO:0000313" key="10">
    <source>
        <dbReference type="EMBL" id="SBS28667.1"/>
    </source>
</evidence>
<comment type="similarity">
    <text evidence="8">Belongs to the tRNA(Ile)-lysidine synthase family.</text>
</comment>
<evidence type="ECO:0000259" key="9">
    <source>
        <dbReference type="SMART" id="SM00977"/>
    </source>
</evidence>
<keyword evidence="6 8" id="KW-0067">ATP-binding</keyword>
<evidence type="ECO:0000256" key="7">
    <source>
        <dbReference type="ARBA" id="ARBA00048539"/>
    </source>
</evidence>
<dbReference type="GO" id="GO:0005524">
    <property type="term" value="F:ATP binding"/>
    <property type="evidence" value="ECO:0007669"/>
    <property type="project" value="UniProtKB-UniRule"/>
</dbReference>
<dbReference type="HAMAP" id="MF_01161">
    <property type="entry name" value="tRNA_Ile_lys_synt"/>
    <property type="match status" value="1"/>
</dbReference>
<dbReference type="InterPro" id="IPR012094">
    <property type="entry name" value="tRNA_Ile_lys_synt"/>
</dbReference>
<feature type="binding site" evidence="8">
    <location>
        <begin position="38"/>
        <end position="43"/>
    </location>
    <ligand>
        <name>ATP</name>
        <dbReference type="ChEBI" id="CHEBI:30616"/>
    </ligand>
</feature>
<dbReference type="CDD" id="cd01992">
    <property type="entry name" value="TilS_N"/>
    <property type="match status" value="1"/>
</dbReference>
<dbReference type="InterPro" id="IPR014729">
    <property type="entry name" value="Rossmann-like_a/b/a_fold"/>
</dbReference>
<feature type="domain" description="Lysidine-tRNA(Ile) synthetase C-terminal" evidence="9">
    <location>
        <begin position="360"/>
        <end position="430"/>
    </location>
</feature>
<dbReference type="GO" id="GO:0006400">
    <property type="term" value="P:tRNA modification"/>
    <property type="evidence" value="ECO:0007669"/>
    <property type="project" value="UniProtKB-UniRule"/>
</dbReference>
<dbReference type="Pfam" id="PF11734">
    <property type="entry name" value="TilS_C"/>
    <property type="match status" value="1"/>
</dbReference>
<comment type="function">
    <text evidence="8">Ligates lysine onto the cytidine present at position 34 of the AUA codon-specific tRNA(Ile) that contains the anticodon CAU, in an ATP-dependent manner. Cytidine is converted to lysidine, thus changing the amino acid specificity of the tRNA from methionine to isoleucine.</text>
</comment>
<dbReference type="InterPro" id="IPR012795">
    <property type="entry name" value="tRNA_Ile_lys_synt_N"/>
</dbReference>
<evidence type="ECO:0000313" key="11">
    <source>
        <dbReference type="Proteomes" id="UP000092544"/>
    </source>
</evidence>
<keyword evidence="5 8" id="KW-0547">Nucleotide-binding</keyword>
<gene>
    <name evidence="8 10" type="primary">tilS</name>
    <name evidence="10" type="ORF">MSP8886_01268</name>
</gene>
<dbReference type="NCBIfam" id="TIGR02433">
    <property type="entry name" value="lysidine_TilS_C"/>
    <property type="match status" value="1"/>
</dbReference>
<evidence type="ECO:0000256" key="4">
    <source>
        <dbReference type="ARBA" id="ARBA00022694"/>
    </source>
</evidence>
<dbReference type="EC" id="6.3.4.19" evidence="8"/>
<dbReference type="STRING" id="1792290.MSP8886_01268"/>
<accession>A0A1A8T8G4</accession>
<proteinExistence type="inferred from homology"/>
<dbReference type="SUPFAM" id="SSF82829">
    <property type="entry name" value="MesJ substrate recognition domain-like"/>
    <property type="match status" value="1"/>
</dbReference>
<dbReference type="GO" id="GO:0032267">
    <property type="term" value="F:tRNA(Ile)-lysidine synthase activity"/>
    <property type="evidence" value="ECO:0007669"/>
    <property type="project" value="UniProtKB-EC"/>
</dbReference>
<dbReference type="Pfam" id="PF01171">
    <property type="entry name" value="ATP_bind_3"/>
    <property type="match status" value="1"/>
</dbReference>
<evidence type="ECO:0000256" key="6">
    <source>
        <dbReference type="ARBA" id="ARBA00022840"/>
    </source>
</evidence>
<evidence type="ECO:0000256" key="1">
    <source>
        <dbReference type="ARBA" id="ARBA00004496"/>
    </source>
</evidence>
<dbReference type="Proteomes" id="UP000092544">
    <property type="component" value="Unassembled WGS sequence"/>
</dbReference>
<dbReference type="SMART" id="SM00977">
    <property type="entry name" value="TilS_C"/>
    <property type="match status" value="1"/>
</dbReference>
<dbReference type="Gene3D" id="1.20.59.20">
    <property type="match status" value="1"/>
</dbReference>
<comment type="domain">
    <text evidence="8">The N-terminal region contains the highly conserved SGGXDS motif, predicted to be a P-loop motif involved in ATP binding.</text>
</comment>
<reference evidence="10 11" key="1">
    <citation type="submission" date="2016-06" db="EMBL/GenBank/DDBJ databases">
        <authorList>
            <person name="Kjaerup R.B."/>
            <person name="Dalgaard T.S."/>
            <person name="Juul-Madsen H.R."/>
        </authorList>
    </citation>
    <scope>NUCLEOTIDE SEQUENCE [LARGE SCALE GENOMIC DNA]</scope>
    <source>
        <strain evidence="10 11">CECT 8886</strain>
    </source>
</reference>
<dbReference type="NCBIfam" id="TIGR02432">
    <property type="entry name" value="lysidine_TilS_N"/>
    <property type="match status" value="1"/>
</dbReference>
<organism evidence="10 11">
    <name type="scientific">Marinomonas spartinae</name>
    <dbReference type="NCBI Taxonomy" id="1792290"/>
    <lineage>
        <taxon>Bacteria</taxon>
        <taxon>Pseudomonadati</taxon>
        <taxon>Pseudomonadota</taxon>
        <taxon>Gammaproteobacteria</taxon>
        <taxon>Oceanospirillales</taxon>
        <taxon>Oceanospirillaceae</taxon>
        <taxon>Marinomonas</taxon>
    </lineage>
</organism>
<dbReference type="PANTHER" id="PTHR43033:SF1">
    <property type="entry name" value="TRNA(ILE)-LYSIDINE SYNTHASE-RELATED"/>
    <property type="match status" value="1"/>
</dbReference>
<keyword evidence="4 8" id="KW-0819">tRNA processing</keyword>
<dbReference type="InterPro" id="IPR012796">
    <property type="entry name" value="Lysidine-tRNA-synth_C"/>
</dbReference>
<comment type="catalytic activity">
    <reaction evidence="7 8">
        <text>cytidine(34) in tRNA(Ile2) + L-lysine + ATP = lysidine(34) in tRNA(Ile2) + AMP + diphosphate + H(+)</text>
        <dbReference type="Rhea" id="RHEA:43744"/>
        <dbReference type="Rhea" id="RHEA-COMP:10625"/>
        <dbReference type="Rhea" id="RHEA-COMP:10670"/>
        <dbReference type="ChEBI" id="CHEBI:15378"/>
        <dbReference type="ChEBI" id="CHEBI:30616"/>
        <dbReference type="ChEBI" id="CHEBI:32551"/>
        <dbReference type="ChEBI" id="CHEBI:33019"/>
        <dbReference type="ChEBI" id="CHEBI:82748"/>
        <dbReference type="ChEBI" id="CHEBI:83665"/>
        <dbReference type="ChEBI" id="CHEBI:456215"/>
        <dbReference type="EC" id="6.3.4.19"/>
    </reaction>
</comment>
<evidence type="ECO:0000256" key="2">
    <source>
        <dbReference type="ARBA" id="ARBA00022490"/>
    </source>
</evidence>
<comment type="subcellular location">
    <subcellularLocation>
        <location evidence="1 8">Cytoplasm</location>
    </subcellularLocation>
</comment>
<dbReference type="SUPFAM" id="SSF56037">
    <property type="entry name" value="PheT/TilS domain"/>
    <property type="match status" value="1"/>
</dbReference>
<dbReference type="PANTHER" id="PTHR43033">
    <property type="entry name" value="TRNA(ILE)-LYSIDINE SYNTHASE-RELATED"/>
    <property type="match status" value="1"/>
</dbReference>
<protein>
    <recommendedName>
        <fullName evidence="8">tRNA(Ile)-lysidine synthase</fullName>
        <ecNumber evidence="8">6.3.4.19</ecNumber>
    </recommendedName>
    <alternativeName>
        <fullName evidence="8">tRNA(Ile)-2-lysyl-cytidine synthase</fullName>
    </alternativeName>
    <alternativeName>
        <fullName evidence="8">tRNA(Ile)-lysidine synthetase</fullName>
    </alternativeName>
</protein>
<name>A0A1A8T8G4_9GAMM</name>
<keyword evidence="2 8" id="KW-0963">Cytoplasm</keyword>
<dbReference type="AlphaFoldDB" id="A0A1A8T8G4"/>
<evidence type="ECO:0000256" key="3">
    <source>
        <dbReference type="ARBA" id="ARBA00022598"/>
    </source>
</evidence>